<evidence type="ECO:0000256" key="4">
    <source>
        <dbReference type="ARBA" id="ARBA00022679"/>
    </source>
</evidence>
<keyword evidence="4 7" id="KW-0808">Transferase</keyword>
<sequence>MDKKRSFGVRAMELFMRLHARLPLGYHYAWGRFITWLVRDVFRYRTDVVLTNLARSFPDRDYDVIKDIYRQFYVHFGELFAEAVWFSGCRGEKGRKRLVRQNICEIDNIDEFNAFYDRSSSVMLLNSHAGNWELMGGVGQYDNLAPGKRTWTDKEVVVLYRALSSKFWDRVMADGRCAPVCDLDFQGYVEGGSILRYAIAHRKEKKLYVFNTDQYPYWQAGRFSVGTFLNQETLAMGGGAAIACKMGMSVAYIRWFRTERGHYRLTFVPLVENASETNPEDLMKLYYKHLEDDIQAQPWNYLWTHKRWRIQ</sequence>
<accession>A0A0B4N110</accession>
<evidence type="ECO:0000256" key="6">
    <source>
        <dbReference type="ARBA" id="ARBA00023315"/>
    </source>
</evidence>
<keyword evidence="6 7" id="KW-0012">Acyltransferase</keyword>
<keyword evidence="5" id="KW-0472">Membrane</keyword>
<dbReference type="CDD" id="cd07984">
    <property type="entry name" value="LPLAT_LABLAT-like"/>
    <property type="match status" value="1"/>
</dbReference>
<organism evidence="7">
    <name type="scientific">uncultured bacterium Ad_125_H07_contig1</name>
    <dbReference type="NCBI Taxonomy" id="1489299"/>
    <lineage>
        <taxon>Bacteria</taxon>
        <taxon>environmental samples</taxon>
    </lineage>
</organism>
<evidence type="ECO:0000256" key="2">
    <source>
        <dbReference type="ARBA" id="ARBA00022475"/>
    </source>
</evidence>
<protein>
    <submittedName>
        <fullName evidence="7">Putative lipid A biosynthesis acyltransferase</fullName>
    </submittedName>
</protein>
<dbReference type="EMBL" id="KJ631390">
    <property type="protein sequence ID" value="AIF26066.1"/>
    <property type="molecule type" value="Genomic_DNA"/>
</dbReference>
<proteinExistence type="predicted"/>
<comment type="subcellular location">
    <subcellularLocation>
        <location evidence="1">Cell inner membrane</location>
    </subcellularLocation>
</comment>
<dbReference type="Pfam" id="PF03279">
    <property type="entry name" value="Lip_A_acyltrans"/>
    <property type="match status" value="1"/>
</dbReference>
<reference evidence="7" key="1">
    <citation type="submission" date="2014-03" db="EMBL/GenBank/DDBJ databases">
        <title>A sequence of cellulolytic fosmid clone of goat rumen metagenome.</title>
        <authorList>
            <person name="Lee K.-T."/>
            <person name="Kim J.-Y."/>
            <person name="Kim Y.-J."/>
            <person name="Ahn J.-H."/>
            <person name="Park M.-N."/>
            <person name="Kim J.-H."/>
            <person name="Kim T.-H."/>
        </authorList>
    </citation>
    <scope>NUCLEOTIDE SEQUENCE</scope>
</reference>
<evidence type="ECO:0000256" key="5">
    <source>
        <dbReference type="ARBA" id="ARBA00023136"/>
    </source>
</evidence>
<name>A0A0B4N110_9BACT</name>
<dbReference type="GO" id="GO:0016746">
    <property type="term" value="F:acyltransferase activity"/>
    <property type="evidence" value="ECO:0007669"/>
    <property type="project" value="UniProtKB-KW"/>
</dbReference>
<dbReference type="GO" id="GO:0005886">
    <property type="term" value="C:plasma membrane"/>
    <property type="evidence" value="ECO:0007669"/>
    <property type="project" value="UniProtKB-SubCell"/>
</dbReference>
<dbReference type="GO" id="GO:0009247">
    <property type="term" value="P:glycolipid biosynthetic process"/>
    <property type="evidence" value="ECO:0007669"/>
    <property type="project" value="UniProtKB-ARBA"/>
</dbReference>
<dbReference type="PANTHER" id="PTHR30606">
    <property type="entry name" value="LIPID A BIOSYNTHESIS LAUROYL ACYLTRANSFERASE"/>
    <property type="match status" value="1"/>
</dbReference>
<dbReference type="PANTHER" id="PTHR30606:SF10">
    <property type="entry name" value="PHOSPHATIDYLINOSITOL MANNOSIDE ACYLTRANSFERASE"/>
    <property type="match status" value="1"/>
</dbReference>
<evidence type="ECO:0000256" key="3">
    <source>
        <dbReference type="ARBA" id="ARBA00022519"/>
    </source>
</evidence>
<keyword evidence="3" id="KW-0997">Cell inner membrane</keyword>
<dbReference type="AlphaFoldDB" id="A0A0B4N110"/>
<evidence type="ECO:0000256" key="1">
    <source>
        <dbReference type="ARBA" id="ARBA00004533"/>
    </source>
</evidence>
<dbReference type="InterPro" id="IPR004960">
    <property type="entry name" value="LipA_acyltrans"/>
</dbReference>
<evidence type="ECO:0000313" key="7">
    <source>
        <dbReference type="EMBL" id="AIF26066.1"/>
    </source>
</evidence>
<keyword evidence="2" id="KW-1003">Cell membrane</keyword>